<keyword evidence="2" id="KW-1185">Reference proteome</keyword>
<organism evidence="1 2">
    <name type="scientific">Microseira wollei NIES-4236</name>
    <dbReference type="NCBI Taxonomy" id="2530354"/>
    <lineage>
        <taxon>Bacteria</taxon>
        <taxon>Bacillati</taxon>
        <taxon>Cyanobacteriota</taxon>
        <taxon>Cyanophyceae</taxon>
        <taxon>Oscillatoriophycideae</taxon>
        <taxon>Aerosakkonematales</taxon>
        <taxon>Aerosakkonemataceae</taxon>
        <taxon>Microseira</taxon>
    </lineage>
</organism>
<accession>A0AAV3XS63</accession>
<dbReference type="AlphaFoldDB" id="A0AAV3XS63"/>
<dbReference type="Proteomes" id="UP001050975">
    <property type="component" value="Unassembled WGS sequence"/>
</dbReference>
<evidence type="ECO:0000313" key="1">
    <source>
        <dbReference type="EMBL" id="GET43255.1"/>
    </source>
</evidence>
<comment type="caution">
    <text evidence="1">The sequence shown here is derived from an EMBL/GenBank/DDBJ whole genome shotgun (WGS) entry which is preliminary data.</text>
</comment>
<evidence type="ECO:0000313" key="2">
    <source>
        <dbReference type="Proteomes" id="UP001050975"/>
    </source>
</evidence>
<sequence length="87" mass="9810">MSARDQLCIVDCAKKRFFSPIPFAPPSPLLSKRNRCNRTRYYAATPYIAVAVPYTADNAPYILRLCVSSEAFTLGWRYLGGQGLSRF</sequence>
<dbReference type="EMBL" id="BLAY01000209">
    <property type="protein sequence ID" value="GET43255.1"/>
    <property type="molecule type" value="Genomic_DNA"/>
</dbReference>
<proteinExistence type="predicted"/>
<gene>
    <name evidence="1" type="ORF">MiSe_80770</name>
</gene>
<reference evidence="1" key="1">
    <citation type="submission" date="2019-10" db="EMBL/GenBank/DDBJ databases">
        <title>Draft genome sequece of Microseira wollei NIES-4236.</title>
        <authorList>
            <person name="Yamaguchi H."/>
            <person name="Suzuki S."/>
            <person name="Kawachi M."/>
        </authorList>
    </citation>
    <scope>NUCLEOTIDE SEQUENCE</scope>
    <source>
        <strain evidence="1">NIES-4236</strain>
    </source>
</reference>
<name>A0AAV3XS63_9CYAN</name>
<protein>
    <submittedName>
        <fullName evidence="1">Uncharacterized protein</fullName>
    </submittedName>
</protein>